<keyword evidence="3" id="KW-1185">Reference proteome</keyword>
<organism evidence="2 3">
    <name type="scientific">Pelagicoccus albus</name>
    <dbReference type="NCBI Taxonomy" id="415222"/>
    <lineage>
        <taxon>Bacteria</taxon>
        <taxon>Pseudomonadati</taxon>
        <taxon>Verrucomicrobiota</taxon>
        <taxon>Opitutia</taxon>
        <taxon>Puniceicoccales</taxon>
        <taxon>Pelagicoccaceae</taxon>
        <taxon>Pelagicoccus</taxon>
    </lineage>
</organism>
<dbReference type="GO" id="GO:0016899">
    <property type="term" value="F:oxidoreductase activity, acting on the CH-OH group of donors, oxygen as acceptor"/>
    <property type="evidence" value="ECO:0007669"/>
    <property type="project" value="InterPro"/>
</dbReference>
<dbReference type="GO" id="GO:0071949">
    <property type="term" value="F:FAD binding"/>
    <property type="evidence" value="ECO:0007669"/>
    <property type="project" value="InterPro"/>
</dbReference>
<dbReference type="Proteomes" id="UP000526501">
    <property type="component" value="Unassembled WGS sequence"/>
</dbReference>
<feature type="domain" description="FAD-binding PCMH-type" evidence="1">
    <location>
        <begin position="14"/>
        <end position="180"/>
    </location>
</feature>
<dbReference type="EMBL" id="JACHVC010000013">
    <property type="protein sequence ID" value="MBC2608262.1"/>
    <property type="molecule type" value="Genomic_DNA"/>
</dbReference>
<dbReference type="Pfam" id="PF01565">
    <property type="entry name" value="FAD_binding_4"/>
    <property type="match status" value="1"/>
</dbReference>
<evidence type="ECO:0000313" key="2">
    <source>
        <dbReference type="EMBL" id="MBC2608262.1"/>
    </source>
</evidence>
<sequence length="437" mass="49379">MSFQSKTVSNWGNYPLVEAEVSIPSYKSELLKDFEACDLVLARGNGRCYGDAALCSRMIDMTSYNKFLAFDEETGVVTCQAGALLADVLELSVPKGFFLPVTPGTKFVTIGGAIAADVHGKNHHVEGCFSEHVSRFELLCEDGELRECSRDENSELFWATVGGMGLTGVITEATFQLKPIESAYIRQECIKAKNIKEIMKLFDESKDWTYSVAWIDCLQKGSNQGRSIMMRGEHALLNELPEKFKKSPLNLKEKGKKTVPFFFPNITLNTLTVKAFNFLYYFKQFKKKISNFVDYDTFFYPLDSILEWNRIYGKSGFIQYQMALPLETSEEGLGELLDAIHKSGQGSFLAVLKLFGKHNPAAYNSFPIEGYTLALDFKINDKLPDLVVQLDKIVGKYKGRLYLAKDAMSSKEGFDYFRPLDAEKFNSLQRKRLFESS</sequence>
<dbReference type="InterPro" id="IPR016166">
    <property type="entry name" value="FAD-bd_PCMH"/>
</dbReference>
<dbReference type="PANTHER" id="PTHR43762:SF1">
    <property type="entry name" value="D-ARABINONO-1,4-LACTONE OXIDASE"/>
    <property type="match status" value="1"/>
</dbReference>
<evidence type="ECO:0000259" key="1">
    <source>
        <dbReference type="PROSITE" id="PS51387"/>
    </source>
</evidence>
<reference evidence="2 3" key="1">
    <citation type="submission" date="2020-07" db="EMBL/GenBank/DDBJ databases">
        <authorList>
            <person name="Feng X."/>
        </authorList>
    </citation>
    <scope>NUCLEOTIDE SEQUENCE [LARGE SCALE GENOMIC DNA]</scope>
    <source>
        <strain evidence="2 3">JCM23202</strain>
    </source>
</reference>
<dbReference type="InterPro" id="IPR036318">
    <property type="entry name" value="FAD-bd_PCMH-like_sf"/>
</dbReference>
<comment type="caution">
    <text evidence="2">The sequence shown here is derived from an EMBL/GenBank/DDBJ whole genome shotgun (WGS) entry which is preliminary data.</text>
</comment>
<accession>A0A7X1B9P1</accession>
<name>A0A7X1B9P1_9BACT</name>
<gene>
    <name evidence="2" type="ORF">H5P27_19560</name>
</gene>
<dbReference type="RefSeq" id="WP_185662111.1">
    <property type="nucleotide sequence ID" value="NZ_CAWPOO010000013.1"/>
</dbReference>
<dbReference type="AlphaFoldDB" id="A0A7X1B9P1"/>
<proteinExistence type="predicted"/>
<dbReference type="SUPFAM" id="SSF56176">
    <property type="entry name" value="FAD-binding/transporter-associated domain-like"/>
    <property type="match status" value="1"/>
</dbReference>
<dbReference type="InterPro" id="IPR006094">
    <property type="entry name" value="Oxid_FAD_bind_N"/>
</dbReference>
<dbReference type="InterPro" id="IPR010031">
    <property type="entry name" value="FAD_lactone_oxidase-like"/>
</dbReference>
<dbReference type="PANTHER" id="PTHR43762">
    <property type="entry name" value="L-GULONOLACTONE OXIDASE"/>
    <property type="match status" value="1"/>
</dbReference>
<dbReference type="PROSITE" id="PS51387">
    <property type="entry name" value="FAD_PCMH"/>
    <property type="match status" value="1"/>
</dbReference>
<dbReference type="InterPro" id="IPR016169">
    <property type="entry name" value="FAD-bd_PCMH_sub2"/>
</dbReference>
<dbReference type="Gene3D" id="3.30.465.10">
    <property type="match status" value="1"/>
</dbReference>
<evidence type="ECO:0000313" key="3">
    <source>
        <dbReference type="Proteomes" id="UP000526501"/>
    </source>
</evidence>
<protein>
    <submittedName>
        <fullName evidence="2">FAD-binding oxidoreductase</fullName>
    </submittedName>
</protein>